<dbReference type="Gene3D" id="3.40.190.10">
    <property type="entry name" value="Periplasmic binding protein-like II"/>
    <property type="match status" value="1"/>
</dbReference>
<comment type="similarity">
    <text evidence="1">Belongs to the UPF0065 (bug) family.</text>
</comment>
<dbReference type="SUPFAM" id="SSF53850">
    <property type="entry name" value="Periplasmic binding protein-like II"/>
    <property type="match status" value="1"/>
</dbReference>
<dbReference type="PANTHER" id="PTHR42928:SF5">
    <property type="entry name" value="BLR1237 PROTEIN"/>
    <property type="match status" value="1"/>
</dbReference>
<dbReference type="RefSeq" id="WP_061073405.1">
    <property type="nucleotide sequence ID" value="NZ_CP014060.2"/>
</dbReference>
<organism evidence="3 4">
    <name type="scientific">Alcaligenes xylosoxydans xylosoxydans</name>
    <name type="common">Achromobacter xylosoxidans</name>
    <dbReference type="NCBI Taxonomy" id="85698"/>
    <lineage>
        <taxon>Bacteria</taxon>
        <taxon>Pseudomonadati</taxon>
        <taxon>Pseudomonadota</taxon>
        <taxon>Betaproteobacteria</taxon>
        <taxon>Burkholderiales</taxon>
        <taxon>Alcaligenaceae</taxon>
        <taxon>Achromobacter</taxon>
    </lineage>
</organism>
<gene>
    <name evidence="3" type="ORF">AL504_23815</name>
</gene>
<evidence type="ECO:0000313" key="4">
    <source>
        <dbReference type="Proteomes" id="UP000060602"/>
    </source>
</evidence>
<proteinExistence type="inferred from homology"/>
<dbReference type="InterPro" id="IPR005064">
    <property type="entry name" value="BUG"/>
</dbReference>
<dbReference type="Gene3D" id="3.40.190.150">
    <property type="entry name" value="Bordetella uptake gene, domain 1"/>
    <property type="match status" value="1"/>
</dbReference>
<dbReference type="Pfam" id="PF03401">
    <property type="entry name" value="TctC"/>
    <property type="match status" value="1"/>
</dbReference>
<feature type="signal peptide" evidence="2">
    <location>
        <begin position="1"/>
        <end position="20"/>
    </location>
</feature>
<dbReference type="AlphaFoldDB" id="A0A0X8P2L5"/>
<dbReference type="CDD" id="cd13578">
    <property type="entry name" value="PBP2_Bug27"/>
    <property type="match status" value="1"/>
</dbReference>
<dbReference type="PANTHER" id="PTHR42928">
    <property type="entry name" value="TRICARBOXYLATE-BINDING PROTEIN"/>
    <property type="match status" value="1"/>
</dbReference>
<dbReference type="InterPro" id="IPR042100">
    <property type="entry name" value="Bug_dom1"/>
</dbReference>
<feature type="chain" id="PRO_5007069226" evidence="2">
    <location>
        <begin position="21"/>
        <end position="319"/>
    </location>
</feature>
<accession>A0A0X8P2L5</accession>
<evidence type="ECO:0000256" key="2">
    <source>
        <dbReference type="SAM" id="SignalP"/>
    </source>
</evidence>
<dbReference type="EMBL" id="CP014060">
    <property type="protein sequence ID" value="AMG38789.1"/>
    <property type="molecule type" value="Genomic_DNA"/>
</dbReference>
<protein>
    <submittedName>
        <fullName evidence="3">Tripartite tricarboxylate transporter substrate binding protein</fullName>
    </submittedName>
</protein>
<dbReference type="PIRSF" id="PIRSF017082">
    <property type="entry name" value="YflP"/>
    <property type="match status" value="1"/>
</dbReference>
<reference evidence="4" key="1">
    <citation type="submission" date="2015-12" db="EMBL/GenBank/DDBJ databases">
        <title>FDA dAtabase for Regulatory Grade micrObial Sequences (FDA-ARGOS): Supporting development and validation of Infectious Disease Dx tests.</title>
        <authorList>
            <person name="Case J."/>
            <person name="Tallon L."/>
            <person name="Sadzewicz L."/>
            <person name="Sengamalay N."/>
            <person name="Ott S."/>
            <person name="Godinez A."/>
            <person name="Nagaraj S."/>
            <person name="Nadendla S."/>
            <person name="Sichtig H."/>
        </authorList>
    </citation>
    <scope>NUCLEOTIDE SEQUENCE [LARGE SCALE GENOMIC DNA]</scope>
    <source>
        <strain evidence="4">FDAARGOS_147</strain>
    </source>
</reference>
<name>A0A0X8P2L5_ALCXX</name>
<dbReference type="Proteomes" id="UP000060602">
    <property type="component" value="Chromosome"/>
</dbReference>
<sequence>MDRRQLLLLAAAAPFGRALAASGYPAQTIRLVAPYAPGGTVDILSRQLAEPMRAGLGQSVIVENRGGAGGTLGADAVAKARPDGYTILFGAVHHAIAQSVYPRLGYDIRDMTAVGFLGRVNHALIVNKDLPASNVAELVALLKANPEKYSYATPGAGTMQHLMAEYFKSATGTQMMHVPYRGSAPAIVDIIAGNVHMMFETMPSAIQHIRAGSVRTIAVTSSQRSPSLPDVPTIAESGARNYDATSWYGIYAPPKTPEAMVAALNKAINQAFSNPAFVTRWVELGADAGGGSPAELAQLTRTEVERWAQVASGANIKVG</sequence>
<keyword evidence="2" id="KW-0732">Signal</keyword>
<evidence type="ECO:0000256" key="1">
    <source>
        <dbReference type="ARBA" id="ARBA00006987"/>
    </source>
</evidence>
<evidence type="ECO:0000313" key="3">
    <source>
        <dbReference type="EMBL" id="AMG38789.1"/>
    </source>
</evidence>